<feature type="transmembrane region" description="Helical" evidence="1">
    <location>
        <begin position="36"/>
        <end position="59"/>
    </location>
</feature>
<name>A0A1Y3PMN5_9BACI</name>
<protein>
    <submittedName>
        <fullName evidence="2">Uncharacterized protein</fullName>
    </submittedName>
</protein>
<gene>
    <name evidence="2" type="ORF">BAA01_03275</name>
</gene>
<evidence type="ECO:0000313" key="3">
    <source>
        <dbReference type="Proteomes" id="UP000196475"/>
    </source>
</evidence>
<feature type="transmembrane region" description="Helical" evidence="1">
    <location>
        <begin position="7"/>
        <end position="24"/>
    </location>
</feature>
<sequence>MRIDTGFALFLAAAAYDFVCLRFYTGLLPVAGGLVLTWGSPAFGAVLLATGLSVLLADLTRRAGEKERRLQRILDNERRLRYELSR</sequence>
<dbReference type="EMBL" id="LZRT01000058">
    <property type="protein sequence ID" value="OUM88665.1"/>
    <property type="molecule type" value="Genomic_DNA"/>
</dbReference>
<dbReference type="AlphaFoldDB" id="A0A1Y3PMN5"/>
<keyword evidence="1" id="KW-0472">Membrane</keyword>
<evidence type="ECO:0000256" key="1">
    <source>
        <dbReference type="SAM" id="Phobius"/>
    </source>
</evidence>
<proteinExistence type="predicted"/>
<keyword evidence="1" id="KW-0812">Transmembrane</keyword>
<comment type="caution">
    <text evidence="2">The sequence shown here is derived from an EMBL/GenBank/DDBJ whole genome shotgun (WGS) entry which is preliminary data.</text>
</comment>
<organism evidence="2 3">
    <name type="scientific">Bacillus thermozeamaize</name>
    <dbReference type="NCBI Taxonomy" id="230954"/>
    <lineage>
        <taxon>Bacteria</taxon>
        <taxon>Bacillati</taxon>
        <taxon>Bacillota</taxon>
        <taxon>Bacilli</taxon>
        <taxon>Bacillales</taxon>
        <taxon>Bacillaceae</taxon>
        <taxon>Bacillus</taxon>
    </lineage>
</organism>
<dbReference type="Proteomes" id="UP000196475">
    <property type="component" value="Unassembled WGS sequence"/>
</dbReference>
<accession>A0A1Y3PMN5</accession>
<keyword evidence="1" id="KW-1133">Transmembrane helix</keyword>
<evidence type="ECO:0000313" key="2">
    <source>
        <dbReference type="EMBL" id="OUM88665.1"/>
    </source>
</evidence>
<reference evidence="3" key="1">
    <citation type="submission" date="2016-06" db="EMBL/GenBank/DDBJ databases">
        <authorList>
            <person name="Nascimento L."/>
            <person name="Pereira R.V."/>
            <person name="Martins L.F."/>
            <person name="Quaggio R.B."/>
            <person name="Silva A.M."/>
            <person name="Setubal J.C."/>
        </authorList>
    </citation>
    <scope>NUCLEOTIDE SEQUENCE [LARGE SCALE GENOMIC DNA]</scope>
</reference>